<proteinExistence type="predicted"/>
<reference evidence="1 2" key="1">
    <citation type="submission" date="2020-09" db="EMBL/GenBank/DDBJ databases">
        <title>De no assembly of potato wild relative species, Solanum commersonii.</title>
        <authorList>
            <person name="Cho K."/>
        </authorList>
    </citation>
    <scope>NUCLEOTIDE SEQUENCE [LARGE SCALE GENOMIC DNA]</scope>
    <source>
        <strain evidence="1">LZ3.2</strain>
        <tissue evidence="1">Leaf</tissue>
    </source>
</reference>
<gene>
    <name evidence="1" type="ORF">H5410_016770</name>
</gene>
<dbReference type="EMBL" id="JACXVP010000003">
    <property type="protein sequence ID" value="KAG5616946.1"/>
    <property type="molecule type" value="Genomic_DNA"/>
</dbReference>
<protein>
    <submittedName>
        <fullName evidence="1">Uncharacterized protein</fullName>
    </submittedName>
</protein>
<keyword evidence="2" id="KW-1185">Reference proteome</keyword>
<accession>A0A9J5ZY87</accession>
<comment type="caution">
    <text evidence="1">The sequence shown here is derived from an EMBL/GenBank/DDBJ whole genome shotgun (WGS) entry which is preliminary data.</text>
</comment>
<evidence type="ECO:0000313" key="2">
    <source>
        <dbReference type="Proteomes" id="UP000824120"/>
    </source>
</evidence>
<name>A0A9J5ZY87_SOLCO</name>
<sequence length="68" mass="7912">MAMLLIRRRDGNLSQHGNCTSAVVYLWRYRLKVASLQKKTSYVVWVGVLVNQELTHLEDEISENEDAY</sequence>
<organism evidence="1 2">
    <name type="scientific">Solanum commersonii</name>
    <name type="common">Commerson's wild potato</name>
    <name type="synonym">Commerson's nightshade</name>
    <dbReference type="NCBI Taxonomy" id="4109"/>
    <lineage>
        <taxon>Eukaryota</taxon>
        <taxon>Viridiplantae</taxon>
        <taxon>Streptophyta</taxon>
        <taxon>Embryophyta</taxon>
        <taxon>Tracheophyta</taxon>
        <taxon>Spermatophyta</taxon>
        <taxon>Magnoliopsida</taxon>
        <taxon>eudicotyledons</taxon>
        <taxon>Gunneridae</taxon>
        <taxon>Pentapetalae</taxon>
        <taxon>asterids</taxon>
        <taxon>lamiids</taxon>
        <taxon>Solanales</taxon>
        <taxon>Solanaceae</taxon>
        <taxon>Solanoideae</taxon>
        <taxon>Solaneae</taxon>
        <taxon>Solanum</taxon>
    </lineage>
</organism>
<dbReference type="Proteomes" id="UP000824120">
    <property type="component" value="Chromosome 3"/>
</dbReference>
<evidence type="ECO:0000313" key="1">
    <source>
        <dbReference type="EMBL" id="KAG5616946.1"/>
    </source>
</evidence>
<dbReference type="AlphaFoldDB" id="A0A9J5ZY87"/>